<comment type="caution">
    <text evidence="5">The sequence shown here is derived from an EMBL/GenBank/DDBJ whole genome shotgun (WGS) entry which is preliminary data.</text>
</comment>
<keyword evidence="6" id="KW-1185">Reference proteome</keyword>
<evidence type="ECO:0000256" key="1">
    <source>
        <dbReference type="ARBA" id="ARBA00022729"/>
    </source>
</evidence>
<dbReference type="AlphaFoldDB" id="A0A1E3R5L9"/>
<proteinExistence type="predicted"/>
<feature type="domain" description="MPT63-like" evidence="4">
    <location>
        <begin position="47"/>
        <end position="168"/>
    </location>
</feature>
<dbReference type="SUPFAM" id="SSF81982">
    <property type="entry name" value="Antigen MPT63/MPB63 (immunoprotective extracellular protein)"/>
    <property type="match status" value="1"/>
</dbReference>
<evidence type="ECO:0000259" key="4">
    <source>
        <dbReference type="Pfam" id="PF09167"/>
    </source>
</evidence>
<dbReference type="InterPro" id="IPR029050">
    <property type="entry name" value="Immunoprotect_excell_Ig-like"/>
</dbReference>
<dbReference type="EMBL" id="MIGZ01000196">
    <property type="protein sequence ID" value="ODQ85228.1"/>
    <property type="molecule type" value="Genomic_DNA"/>
</dbReference>
<evidence type="ECO:0000313" key="6">
    <source>
        <dbReference type="Proteomes" id="UP000094243"/>
    </source>
</evidence>
<dbReference type="Pfam" id="PF09167">
    <property type="entry name" value="DUF1942"/>
    <property type="match status" value="1"/>
</dbReference>
<evidence type="ECO:0000256" key="3">
    <source>
        <dbReference type="SAM" id="SignalP"/>
    </source>
</evidence>
<organism evidence="5 6">
    <name type="scientific">Mycolicibacterium holsaticum</name>
    <dbReference type="NCBI Taxonomy" id="152142"/>
    <lineage>
        <taxon>Bacteria</taxon>
        <taxon>Bacillati</taxon>
        <taxon>Actinomycetota</taxon>
        <taxon>Actinomycetes</taxon>
        <taxon>Mycobacteriales</taxon>
        <taxon>Mycobacteriaceae</taxon>
        <taxon>Mycolicibacterium</taxon>
    </lineage>
</organism>
<sequence>MTKISLSATATFAAAGVIGVFAAPVAAADVEAEATTQTQTQPQIQVQTLTLGNQGKLVDGTVVQGWTVDNLQPSSDPIPYTVQGTLWEVTANDQAIQGTVIPIVSNLNARASDGQTYRALFGVATPQGVNPAALPQGEQTTGKVYFDVTGAEPNSIVYNAGGQDLIVWVQAPKSTSSGAASTSYPSTQSPTQAAPAAEGTSAAPAAMGTEAPEGSQGTPLPEGTPAEGTPAAAPAEGAPAPATAEGTPQPAGSQGTPVPAGDQAPTPTTYTPAPTP</sequence>
<feature type="compositionally biased region" description="Low complexity" evidence="2">
    <location>
        <begin position="179"/>
        <end position="206"/>
    </location>
</feature>
<dbReference type="InterPro" id="IPR015250">
    <property type="entry name" value="MPT63-like"/>
</dbReference>
<keyword evidence="1 3" id="KW-0732">Signal</keyword>
<feature type="region of interest" description="Disordered" evidence="2">
    <location>
        <begin position="175"/>
        <end position="276"/>
    </location>
</feature>
<dbReference type="Proteomes" id="UP000094243">
    <property type="component" value="Unassembled WGS sequence"/>
</dbReference>
<accession>A0A1E3R5L9</accession>
<feature type="compositionally biased region" description="Low complexity" evidence="2">
    <location>
        <begin position="264"/>
        <end position="276"/>
    </location>
</feature>
<name>A0A1E3R5L9_9MYCO</name>
<feature type="signal peptide" evidence="3">
    <location>
        <begin position="1"/>
        <end position="22"/>
    </location>
</feature>
<dbReference type="GO" id="GO:0005615">
    <property type="term" value="C:extracellular space"/>
    <property type="evidence" value="ECO:0007669"/>
    <property type="project" value="InterPro"/>
</dbReference>
<dbReference type="Gene3D" id="2.60.40.1240">
    <property type="match status" value="1"/>
</dbReference>
<dbReference type="OrthoDB" id="4762478at2"/>
<evidence type="ECO:0000256" key="2">
    <source>
        <dbReference type="SAM" id="MobiDB-lite"/>
    </source>
</evidence>
<dbReference type="RefSeq" id="WP_069407576.1">
    <property type="nucleotide sequence ID" value="NZ_MIGZ01000196.1"/>
</dbReference>
<evidence type="ECO:0000313" key="5">
    <source>
        <dbReference type="EMBL" id="ODQ85228.1"/>
    </source>
</evidence>
<feature type="chain" id="PRO_5039026621" evidence="3">
    <location>
        <begin position="23"/>
        <end position="276"/>
    </location>
</feature>
<reference evidence="6" key="1">
    <citation type="submission" date="2016-09" db="EMBL/GenBank/DDBJ databases">
        <authorList>
            <person name="Greninger A.L."/>
            <person name="Jerome K.R."/>
            <person name="Mcnair B."/>
            <person name="Wallis C."/>
            <person name="Fang F."/>
        </authorList>
    </citation>
    <scope>NUCLEOTIDE SEQUENCE [LARGE SCALE GENOMIC DNA]</scope>
    <source>
        <strain evidence="6">M7</strain>
    </source>
</reference>
<protein>
    <submittedName>
        <fullName evidence="5">Phosphopeptide-binding protein</fullName>
    </submittedName>
</protein>
<feature type="compositionally biased region" description="Low complexity" evidence="2">
    <location>
        <begin position="221"/>
        <end position="252"/>
    </location>
</feature>
<dbReference type="PRINTS" id="PR01217">
    <property type="entry name" value="PRICHEXTENSN"/>
</dbReference>
<gene>
    <name evidence="5" type="ORF">BHQ17_24035</name>
</gene>